<dbReference type="Proteomes" id="UP000073492">
    <property type="component" value="Unassembled WGS sequence"/>
</dbReference>
<feature type="compositionally biased region" description="Polar residues" evidence="1">
    <location>
        <begin position="1"/>
        <end position="10"/>
    </location>
</feature>
<dbReference type="EMBL" id="LFZO01000337">
    <property type="protein sequence ID" value="KXT09488.1"/>
    <property type="molecule type" value="Genomic_DNA"/>
</dbReference>
<dbReference type="AlphaFoldDB" id="A0A139I439"/>
<feature type="compositionally biased region" description="Low complexity" evidence="1">
    <location>
        <begin position="15"/>
        <end position="25"/>
    </location>
</feature>
<evidence type="ECO:0000313" key="3">
    <source>
        <dbReference type="Proteomes" id="UP000073492"/>
    </source>
</evidence>
<comment type="caution">
    <text evidence="2">The sequence shown here is derived from an EMBL/GenBank/DDBJ whole genome shotgun (WGS) entry which is preliminary data.</text>
</comment>
<organism evidence="2 3">
    <name type="scientific">Pseudocercospora musae</name>
    <dbReference type="NCBI Taxonomy" id="113226"/>
    <lineage>
        <taxon>Eukaryota</taxon>
        <taxon>Fungi</taxon>
        <taxon>Dikarya</taxon>
        <taxon>Ascomycota</taxon>
        <taxon>Pezizomycotina</taxon>
        <taxon>Dothideomycetes</taxon>
        <taxon>Dothideomycetidae</taxon>
        <taxon>Mycosphaerellales</taxon>
        <taxon>Mycosphaerellaceae</taxon>
        <taxon>Pseudocercospora</taxon>
    </lineage>
</organism>
<name>A0A139I439_9PEZI</name>
<proteinExistence type="predicted"/>
<feature type="region of interest" description="Disordered" evidence="1">
    <location>
        <begin position="1"/>
        <end position="33"/>
    </location>
</feature>
<protein>
    <submittedName>
        <fullName evidence="2">Uncharacterized protein</fullName>
    </submittedName>
</protein>
<evidence type="ECO:0000256" key="1">
    <source>
        <dbReference type="SAM" id="MobiDB-lite"/>
    </source>
</evidence>
<gene>
    <name evidence="2" type="ORF">AC579_7825</name>
</gene>
<keyword evidence="3" id="KW-1185">Reference proteome</keyword>
<sequence>MRDQNLPSSQREWKASPPACSCSQSSDRRIGSYGHHAVQCSPAFNRPSADGGRVGDVFSSTELDGSLNAVEHARPVVMGALQLPSKQQTSDRYRPEPGQLLHR</sequence>
<accession>A0A139I439</accession>
<feature type="region of interest" description="Disordered" evidence="1">
    <location>
        <begin position="81"/>
        <end position="103"/>
    </location>
</feature>
<reference evidence="2 3" key="1">
    <citation type="submission" date="2015-07" db="EMBL/GenBank/DDBJ databases">
        <title>Comparative genomics of the Sigatoka disease complex on banana suggests a link between parallel evolutionary changes in Pseudocercospora fijiensis and Pseudocercospora eumusae and increased virulence on the banana host.</title>
        <authorList>
            <person name="Chang T.-C."/>
            <person name="Salvucci A."/>
            <person name="Crous P.W."/>
            <person name="Stergiopoulos I."/>
        </authorList>
    </citation>
    <scope>NUCLEOTIDE SEQUENCE [LARGE SCALE GENOMIC DNA]</scope>
    <source>
        <strain evidence="2 3">CBS 116634</strain>
    </source>
</reference>
<evidence type="ECO:0000313" key="2">
    <source>
        <dbReference type="EMBL" id="KXT09488.1"/>
    </source>
</evidence>